<sequence>MRRTGTKAAALLGGVALIGGAALATAPLAQADSAPAAKAAGTVARFEGRTIDLSKDWGAAKACTVWRTQGVVECYRTQKEQEQAATKLARLQSRTMALASCSTPLRLYEHGEFNYNGSVNGRTLSFYDRGYWQNLTDFGFNDEASSYRTGSCGAHLAEHTGGQGYWYPGNTNAWYSEGVMYQGWNDRISSVYNT</sequence>
<keyword evidence="1" id="KW-0732">Signal</keyword>
<protein>
    <submittedName>
        <fullName evidence="2">Uncharacterized protein</fullName>
    </submittedName>
</protein>
<comment type="caution">
    <text evidence="2">The sequence shown here is derived from an EMBL/GenBank/DDBJ whole genome shotgun (WGS) entry which is preliminary data.</text>
</comment>
<dbReference type="EMBL" id="BAAACA010000009">
    <property type="protein sequence ID" value="GAA0587504.1"/>
    <property type="molecule type" value="Genomic_DNA"/>
</dbReference>
<keyword evidence="3" id="KW-1185">Reference proteome</keyword>
<dbReference type="RefSeq" id="WP_344071597.1">
    <property type="nucleotide sequence ID" value="NZ_BAAACA010000009.1"/>
</dbReference>
<proteinExistence type="predicted"/>
<gene>
    <name evidence="2" type="ORF">GCM10010394_15750</name>
</gene>
<organism evidence="2 3">
    <name type="scientific">Streptomyces crystallinus</name>
    <dbReference type="NCBI Taxonomy" id="68191"/>
    <lineage>
        <taxon>Bacteria</taxon>
        <taxon>Bacillati</taxon>
        <taxon>Actinomycetota</taxon>
        <taxon>Actinomycetes</taxon>
        <taxon>Kitasatosporales</taxon>
        <taxon>Streptomycetaceae</taxon>
        <taxon>Streptomyces</taxon>
    </lineage>
</organism>
<evidence type="ECO:0000313" key="3">
    <source>
        <dbReference type="Proteomes" id="UP001500668"/>
    </source>
</evidence>
<evidence type="ECO:0000256" key="1">
    <source>
        <dbReference type="SAM" id="SignalP"/>
    </source>
</evidence>
<feature type="signal peptide" evidence="1">
    <location>
        <begin position="1"/>
        <end position="31"/>
    </location>
</feature>
<name>A0ABN1FBX1_9ACTN</name>
<accession>A0ABN1FBX1</accession>
<dbReference type="Proteomes" id="UP001500668">
    <property type="component" value="Unassembled WGS sequence"/>
</dbReference>
<reference evidence="2 3" key="1">
    <citation type="journal article" date="2019" name="Int. J. Syst. Evol. Microbiol.">
        <title>The Global Catalogue of Microorganisms (GCM) 10K type strain sequencing project: providing services to taxonomists for standard genome sequencing and annotation.</title>
        <authorList>
            <consortium name="The Broad Institute Genomics Platform"/>
            <consortium name="The Broad Institute Genome Sequencing Center for Infectious Disease"/>
            <person name="Wu L."/>
            <person name="Ma J."/>
        </authorList>
    </citation>
    <scope>NUCLEOTIDE SEQUENCE [LARGE SCALE GENOMIC DNA]</scope>
    <source>
        <strain evidence="2 3">JCM 5067</strain>
    </source>
</reference>
<evidence type="ECO:0000313" key="2">
    <source>
        <dbReference type="EMBL" id="GAA0587504.1"/>
    </source>
</evidence>
<feature type="chain" id="PRO_5045669302" evidence="1">
    <location>
        <begin position="32"/>
        <end position="194"/>
    </location>
</feature>